<reference evidence="1" key="1">
    <citation type="journal article" date="2021" name="Proc. Natl. Acad. Sci. U.S.A.">
        <title>A Catalog of Tens of Thousands of Viruses from Human Metagenomes Reveals Hidden Associations with Chronic Diseases.</title>
        <authorList>
            <person name="Tisza M.J."/>
            <person name="Buck C.B."/>
        </authorList>
    </citation>
    <scope>NUCLEOTIDE SEQUENCE</scope>
    <source>
        <strain evidence="1">CtJDl18</strain>
    </source>
</reference>
<dbReference type="EMBL" id="BK016178">
    <property type="protein sequence ID" value="DAG00221.1"/>
    <property type="molecule type" value="Genomic_DNA"/>
</dbReference>
<protein>
    <submittedName>
        <fullName evidence="1">Uncharacterized protein</fullName>
    </submittedName>
</protein>
<organism evidence="1">
    <name type="scientific">Podoviridae sp. ctJDl18</name>
    <dbReference type="NCBI Taxonomy" id="2825242"/>
    <lineage>
        <taxon>Viruses</taxon>
        <taxon>Duplodnaviria</taxon>
        <taxon>Heunggongvirae</taxon>
        <taxon>Uroviricota</taxon>
        <taxon>Caudoviricetes</taxon>
    </lineage>
</organism>
<sequence>MSEESVLSFRKLVSAMRTTEKEYWAHRDKKMLRQSIELEKRVDGIIMKADGNDVPQNDNGTFFLLVAELRASTIQYFQEKKKPQPDKELVNSLFKTIKETEAKIDKMLIRLKDEQIKKDGYIIQYHVMERMPRAHQARSIFNSSDEQLANIELNDHYRHPDPPGTMYFICKKYLGKDGKQLPQEEVDKIINNNLNS</sequence>
<accession>A0A8S5V0I5</accession>
<name>A0A8S5V0I5_9CAUD</name>
<evidence type="ECO:0000313" key="1">
    <source>
        <dbReference type="EMBL" id="DAG00221.1"/>
    </source>
</evidence>
<proteinExistence type="predicted"/>